<reference evidence="3 4" key="1">
    <citation type="submission" date="2024-04" db="EMBL/GenBank/DDBJ databases">
        <title>Phyllosticta paracitricarpa is synonymous to the EU quarantine fungus P. citricarpa based on phylogenomic analyses.</title>
        <authorList>
            <consortium name="Lawrence Berkeley National Laboratory"/>
            <person name="Van Ingen-Buijs V.A."/>
            <person name="Van Westerhoven A.C."/>
            <person name="Haridas S."/>
            <person name="Skiadas P."/>
            <person name="Martin F."/>
            <person name="Groenewald J.Z."/>
            <person name="Crous P.W."/>
            <person name="Seidl M.F."/>
        </authorList>
    </citation>
    <scope>NUCLEOTIDE SEQUENCE [LARGE SCALE GENOMIC DNA]</scope>
    <source>
        <strain evidence="3 4">CBS 123374</strain>
    </source>
</reference>
<evidence type="ECO:0000256" key="1">
    <source>
        <dbReference type="SAM" id="MobiDB-lite"/>
    </source>
</evidence>
<evidence type="ECO:0000313" key="4">
    <source>
        <dbReference type="Proteomes" id="UP001492380"/>
    </source>
</evidence>
<evidence type="ECO:0000313" key="3">
    <source>
        <dbReference type="EMBL" id="KAK8224646.1"/>
    </source>
</evidence>
<gene>
    <name evidence="3" type="ORF">HDK90DRAFT_497675</name>
</gene>
<accession>A0ABR1YC67</accession>
<comment type="caution">
    <text evidence="3">The sequence shown here is derived from an EMBL/GenBank/DDBJ whole genome shotgun (WGS) entry which is preliminary data.</text>
</comment>
<dbReference type="EMBL" id="JBBWRZ010000012">
    <property type="protein sequence ID" value="KAK8224646.1"/>
    <property type="molecule type" value="Genomic_DNA"/>
</dbReference>
<protein>
    <submittedName>
        <fullName evidence="3">Kinase-like domain-containing protein</fullName>
    </submittedName>
</protein>
<name>A0ABR1YC67_9PEZI</name>
<dbReference type="Proteomes" id="UP001492380">
    <property type="component" value="Unassembled WGS sequence"/>
</dbReference>
<dbReference type="SUPFAM" id="SSF56112">
    <property type="entry name" value="Protein kinase-like (PK-like)"/>
    <property type="match status" value="1"/>
</dbReference>
<proteinExistence type="predicted"/>
<feature type="compositionally biased region" description="Basic and acidic residues" evidence="1">
    <location>
        <begin position="494"/>
        <end position="511"/>
    </location>
</feature>
<dbReference type="PANTHER" id="PTHR21310">
    <property type="entry name" value="AMINOGLYCOSIDE PHOSPHOTRANSFERASE-RELATED-RELATED"/>
    <property type="match status" value="1"/>
</dbReference>
<evidence type="ECO:0000259" key="2">
    <source>
        <dbReference type="Pfam" id="PF01636"/>
    </source>
</evidence>
<dbReference type="Gene3D" id="3.30.200.20">
    <property type="entry name" value="Phosphorylase Kinase, domain 1"/>
    <property type="match status" value="1"/>
</dbReference>
<feature type="region of interest" description="Disordered" evidence="1">
    <location>
        <begin position="457"/>
        <end position="517"/>
    </location>
</feature>
<keyword evidence="4" id="KW-1185">Reference proteome</keyword>
<sequence length="517" mass="60272">MDFNEIAETTHTLRTLHWVEKFREREQDLPGWMSTFREGHSCVRLTKSFLAGSFNLCFPFEYDDGVKWILRFSVPGRAMDPDGKLLREVAVMKHVQAKTNIPVPTMHFWGLSQDNSLDLGAFMIMDYVEGLRLGDLWKEPSDSHTSRRLRKDISDRDLRLVFAQMARFYLELYKLRFEEIGSLVLDDDGKVAIQGPPHTWKMQEIEAHSGVKVGEDRSEAFSSSTSYFRWVTEHDWKHLNEQPNSVDNAEDARSKYIFNKLFYKAIPHFVAPEHETAPFGLVCDDMRYGNMLVNNEHDLQIVAVIDWEWSYTAPLQLCYSPPRALLGKLPYQFWEKEPHCEMERYTEFYGKFLDELKRAEEEQMSDDRSTDCKGEERVSVLMQRSMDDGKFWFNENILSCYMEGNNLPWKKLCQQFPELGNSDDLEEEEIVRFVEERVKWREMYDENERRIAENQAAKKLSEAQETGSQSGAADEAEMEMPRADAQQASGEDVVQEKENSGAQERAPKEEENATDTQ</sequence>
<dbReference type="InterPro" id="IPR011009">
    <property type="entry name" value="Kinase-like_dom_sf"/>
</dbReference>
<organism evidence="3 4">
    <name type="scientific">Phyllosticta capitalensis</name>
    <dbReference type="NCBI Taxonomy" id="121624"/>
    <lineage>
        <taxon>Eukaryota</taxon>
        <taxon>Fungi</taxon>
        <taxon>Dikarya</taxon>
        <taxon>Ascomycota</taxon>
        <taxon>Pezizomycotina</taxon>
        <taxon>Dothideomycetes</taxon>
        <taxon>Dothideomycetes incertae sedis</taxon>
        <taxon>Botryosphaeriales</taxon>
        <taxon>Phyllostictaceae</taxon>
        <taxon>Phyllosticta</taxon>
    </lineage>
</organism>
<dbReference type="Pfam" id="PF01636">
    <property type="entry name" value="APH"/>
    <property type="match status" value="1"/>
</dbReference>
<dbReference type="PANTHER" id="PTHR21310:SF37">
    <property type="entry name" value="AMINOGLYCOSIDE PHOSPHOTRANSFERASE DOMAIN-CONTAINING PROTEIN"/>
    <property type="match status" value="1"/>
</dbReference>
<dbReference type="InterPro" id="IPR051678">
    <property type="entry name" value="AGP_Transferase"/>
</dbReference>
<feature type="domain" description="Aminoglycoside phosphotransferase" evidence="2">
    <location>
        <begin position="61"/>
        <end position="309"/>
    </location>
</feature>
<dbReference type="InterPro" id="IPR002575">
    <property type="entry name" value="Aminoglycoside_PTrfase"/>
</dbReference>